<dbReference type="InterPro" id="IPR012939">
    <property type="entry name" value="Glyco_hydro_92"/>
</dbReference>
<evidence type="ECO:0000256" key="4">
    <source>
        <dbReference type="SAM" id="MobiDB-lite"/>
    </source>
</evidence>
<sequence length="2015" mass="219167">MKRFQKIVAMALAATLAVPGSVLSTFASARVEEAGSFFTSFEDGEEWSDRFKANTLETVDGVGKTENVSSTTADRLVGNVVRFVDLDSVQGSKDFNNNEAKVKLFDNNSSTKFLTNQGVSADNPVWVSFQLKEPKAIKAYSVVSANDAEGRDPVDWTFSGSNDGSTWTELDSQSGIEFGSRFESKTFTFENDTAYAYYKINITKNKDGGSMVQFADLNIATLDETDDELYEVAMATTIESGPASVHDAASNKGWTGDRALKVSGYHQGEGEAYAYNVIYDGLNIPVTENTQLSYTIFPEWTTGSYDFEYTSTYIAVDLGFSDGTYLSDLNAVDQNGNIVSPMEQGLSKTLTTKQWNKISTYVASGEGTLGKTITKVLVGYHKPSNPTGADDAFTADIDDIRIEEVPQVEHEHLSDYVYTLRGTNDGTGYSRGLVCPGTTMPHGFNFWAPVTRAGDNKMYNYQLSRDGNTLKHLTISHQASFWTGERGTYQFMANSSFDPATVSDIGTGVRGAEFTHENEIAKAHHYSVTFNADDEKAGGVTMEVTPTDHAAVMRFTFPENAPYCNILLDSDRANGATTFGEDGKSFTGYSDHNSNGMQRMYVYGEFSQPFTTGRSIGKGGIASFEKAASGETVVEMKVATSFISIEQAKKNLQQEIAEDEGFDEIFAKAQKTWDDQLGIIEIEGATPDQMTSFYSGMYRLFMYPNLLSEQTGEGSDGGWQYRSPYGSHEVEDGVMYYNNGFWDTYRTTWGAYSLLTPSKDIEMLNGLVEHYQDQGWVPRWIAPGGTNSMVGTSSDVIFGDAAKKGLDFEVEDAFWSSIKNASVVSSNLTNGGRNDLARSIFNGYTSLDIGEGFSWSMEGYINDFGIYQMAKALGYTDEEQYFRNRAQNYVNLFNDEIGWFMGRNVNGAFRTSSDDFNPGIWWGDYTETNAFNMAFSVPQDGQGLANLYGGREALAERLDGLFNASPDLIQDGTIHEMVEARDLKMGLYGHSNQPSHHIPYMYNYAGRPDRTQEVVREVLARAYVGSDFGQGYIGDEDNGEMSAWYVLSALGIYPVNMGSGEYAIGSPLFKKATVHLECGEDLVINAPDNSKENIYVQGVKLNGEDYNKTYFNYSDLINGAVIDFDMGNTPSDWGTSEDALPTSLTEGDQVAEPSQDMTITAPVIGDSIPSGGLMQDTAYSAETDSVGNLFDNTSGTTASLNGNTASVYYSFASPVYVDMVTLTSTANQDKAPASFELFASNDGQEWVSLEKRDGLTFEWAKYTRPFAVNAEEKYANYRIDFTGSADAIELAEVELMGNIKASIDRGTLENLVKTAESKDLSGYPAAKVEEFQAVLDAAKAVLENEDATIEEIREAVENLQKASNKLGTVRDPYVRLEAEDYDGGDVVKDVDSNRSGGGNIGGGKNGCYAVYNNVNFGENGAVHVVMSYSSQGSDASDDGRIQFFLDSMDGEPVAELETHNTAQSGWSTYVLTETDIEPPITGSHDLYIKLVGTPDKAYVANIDYFDFTEGQGGVSGTYDLAVQYSGRDASLCVDGEPQTIADKIGQYRGEAETDTEVELTFTPAVEGRAFAGVTLNGEALELTDPESFTYTYTMGTKDANLNFVFTVVDKSLLQKVIDTAQALVDNGELEGVVPSVQEKFEDALAAAEEVNGKLDATQEEIDNAWSELLDAIHLLSFELGDTTVLESLLEVAGSLAEEDFTADSWAALEEAVAAAEAVVSEEEPLKADVEEAEKDLYEALTNLVQVADFSQLQLLIEKAEEIAPVLEEKYVPDEAAFAAFEEALENAKALTKDSAQADIDAAAQALVKAMADLRKKADKSELEELLKELQALDPADYTAQSYALVATAIKNMELLLADETLDESQQAVVDNAVNNARVAQAKLVKADDSTEDRPSKGGSGSTATVPDRSYGNSGIVVAGQKVAAASAYVRSDTTVNFTLKHGQAYCFKMTVVNGNGAAPNFTVGNGDVLKTQFVAQVGNDYYYRVYATGTPGQSTGVYTALAGNAPVKHCAVTVA</sequence>
<keyword evidence="3" id="KW-0175">Coiled coil</keyword>
<evidence type="ECO:0000259" key="7">
    <source>
        <dbReference type="PROSITE" id="PS51175"/>
    </source>
</evidence>
<dbReference type="Gene3D" id="1.20.1270.90">
    <property type="entry name" value="AF1782-like"/>
    <property type="match status" value="4"/>
</dbReference>
<accession>A0ABS9MIY7</accession>
<feature type="region of interest" description="Disordered" evidence="4">
    <location>
        <begin position="1884"/>
        <end position="1906"/>
    </location>
</feature>
<protein>
    <submittedName>
        <fullName evidence="8">GH92 family glycosyl hydrolase</fullName>
        <ecNumber evidence="8">3.2.1.-</ecNumber>
    </submittedName>
</protein>
<dbReference type="SMART" id="SM00606">
    <property type="entry name" value="CBD_IV"/>
    <property type="match status" value="1"/>
</dbReference>
<dbReference type="InterPro" id="IPR006584">
    <property type="entry name" value="Cellulose-bd_IV"/>
</dbReference>
<keyword evidence="2 8" id="KW-0326">Glycosidase</keyword>
<keyword evidence="9" id="KW-1185">Reference proteome</keyword>
<organism evidence="8 9">
    <name type="scientific">Anaeromassilibacillus senegalensis</name>
    <dbReference type="NCBI Taxonomy" id="1673717"/>
    <lineage>
        <taxon>Bacteria</taxon>
        <taxon>Bacillati</taxon>
        <taxon>Bacillota</taxon>
        <taxon>Clostridia</taxon>
        <taxon>Eubacteriales</taxon>
        <taxon>Acutalibacteraceae</taxon>
        <taxon>Anaeromassilibacillus</taxon>
    </lineage>
</organism>
<evidence type="ECO:0000256" key="2">
    <source>
        <dbReference type="ARBA" id="ARBA00023295"/>
    </source>
</evidence>
<dbReference type="Gene3D" id="1.20.1050.60">
    <property type="entry name" value="alpha-1,2-mannosidase"/>
    <property type="match status" value="1"/>
</dbReference>
<dbReference type="PROSITE" id="PS50022">
    <property type="entry name" value="FA58C_3"/>
    <property type="match status" value="1"/>
</dbReference>
<evidence type="ECO:0000313" key="8">
    <source>
        <dbReference type="EMBL" id="MCG4610473.1"/>
    </source>
</evidence>
<dbReference type="InterPro" id="IPR005084">
    <property type="entry name" value="CBM6"/>
</dbReference>
<dbReference type="InterPro" id="IPR008928">
    <property type="entry name" value="6-hairpin_glycosidase_sf"/>
</dbReference>
<dbReference type="SUPFAM" id="SSF48208">
    <property type="entry name" value="Six-hairpin glycosidases"/>
    <property type="match status" value="1"/>
</dbReference>
<dbReference type="Proteomes" id="UP001298681">
    <property type="component" value="Unassembled WGS sequence"/>
</dbReference>
<dbReference type="Pfam" id="PF17678">
    <property type="entry name" value="Glyco_hydro_92N"/>
    <property type="match status" value="1"/>
</dbReference>
<dbReference type="InterPro" id="IPR000421">
    <property type="entry name" value="FA58C"/>
</dbReference>
<dbReference type="PANTHER" id="PTHR12143">
    <property type="entry name" value="PEPTIDE N-GLYCANASE PNGASE -RELATED"/>
    <property type="match status" value="1"/>
</dbReference>
<evidence type="ECO:0000313" key="9">
    <source>
        <dbReference type="Proteomes" id="UP001298681"/>
    </source>
</evidence>
<keyword evidence="1 5" id="KW-0732">Signal</keyword>
<dbReference type="InterPro" id="IPR014718">
    <property type="entry name" value="GH-type_carb-bd"/>
</dbReference>
<dbReference type="NCBIfam" id="TIGR01180">
    <property type="entry name" value="aman2_put"/>
    <property type="match status" value="1"/>
</dbReference>
<dbReference type="Gene3D" id="1.20.1270.70">
    <property type="entry name" value="Designed single chain three-helix bundle"/>
    <property type="match status" value="1"/>
</dbReference>
<feature type="compositionally biased region" description="Basic and acidic residues" evidence="4">
    <location>
        <begin position="1884"/>
        <end position="1895"/>
    </location>
</feature>
<dbReference type="Pfam" id="PF00754">
    <property type="entry name" value="F5_F8_type_C"/>
    <property type="match status" value="1"/>
</dbReference>
<evidence type="ECO:0000259" key="6">
    <source>
        <dbReference type="PROSITE" id="PS50022"/>
    </source>
</evidence>
<evidence type="ECO:0000256" key="5">
    <source>
        <dbReference type="SAM" id="SignalP"/>
    </source>
</evidence>
<dbReference type="RefSeq" id="WP_237966641.1">
    <property type="nucleotide sequence ID" value="NZ_JAKNHQ010000006.1"/>
</dbReference>
<dbReference type="Pfam" id="PF07971">
    <property type="entry name" value="Glyco_hydro_92"/>
    <property type="match status" value="1"/>
</dbReference>
<feature type="chain" id="PRO_5045562774" evidence="5">
    <location>
        <begin position="30"/>
        <end position="2015"/>
    </location>
</feature>
<dbReference type="CDD" id="cd04084">
    <property type="entry name" value="CBM6_xylanase-like"/>
    <property type="match status" value="1"/>
</dbReference>
<evidence type="ECO:0000256" key="1">
    <source>
        <dbReference type="ARBA" id="ARBA00022729"/>
    </source>
</evidence>
<dbReference type="Pfam" id="PF03422">
    <property type="entry name" value="CBM_6"/>
    <property type="match status" value="1"/>
</dbReference>
<dbReference type="InterPro" id="IPR005887">
    <property type="entry name" value="GH92_a_mannosidase_put"/>
</dbReference>
<dbReference type="InterPro" id="IPR050883">
    <property type="entry name" value="PNGase"/>
</dbReference>
<name>A0ABS9MIY7_9FIRM</name>
<reference evidence="8 9" key="1">
    <citation type="submission" date="2022-01" db="EMBL/GenBank/DDBJ databases">
        <title>Collection of gut derived symbiotic bacterial strains cultured from healthy donors.</title>
        <authorList>
            <person name="Lin H."/>
            <person name="Kohout C."/>
            <person name="Waligurski E."/>
            <person name="Pamer E.G."/>
        </authorList>
    </citation>
    <scope>NUCLEOTIDE SEQUENCE [LARGE SCALE GENOMIC DNA]</scope>
    <source>
        <strain evidence="8 9">DFI.7.58</strain>
    </source>
</reference>
<feature type="domain" description="F5/8 type C" evidence="6">
    <location>
        <begin position="69"/>
        <end position="219"/>
    </location>
</feature>
<feature type="signal peptide" evidence="5">
    <location>
        <begin position="1"/>
        <end position="29"/>
    </location>
</feature>
<proteinExistence type="predicted"/>
<keyword evidence="8" id="KW-0378">Hydrolase</keyword>
<dbReference type="Gene3D" id="1.20.1610.10">
    <property type="entry name" value="alpha-1,2-mannosidases domains"/>
    <property type="match status" value="1"/>
</dbReference>
<feature type="domain" description="CBM6" evidence="7">
    <location>
        <begin position="1374"/>
        <end position="1508"/>
    </location>
</feature>
<dbReference type="GO" id="GO:0016798">
    <property type="term" value="F:hydrolase activity, acting on glycosyl bonds"/>
    <property type="evidence" value="ECO:0007669"/>
    <property type="project" value="UniProtKB-KW"/>
</dbReference>
<dbReference type="PANTHER" id="PTHR12143:SF43">
    <property type="entry name" value="PUTATIVE-RELATED"/>
    <property type="match status" value="1"/>
</dbReference>
<dbReference type="Gene3D" id="2.70.98.10">
    <property type="match status" value="1"/>
</dbReference>
<dbReference type="Gene3D" id="2.60.120.260">
    <property type="entry name" value="Galactose-binding domain-like"/>
    <property type="match status" value="3"/>
</dbReference>
<dbReference type="PROSITE" id="PS51175">
    <property type="entry name" value="CBM6"/>
    <property type="match status" value="1"/>
</dbReference>
<feature type="coiled-coil region" evidence="3">
    <location>
        <begin position="1335"/>
        <end position="1365"/>
    </location>
</feature>
<comment type="caution">
    <text evidence="8">The sequence shown here is derived from an EMBL/GenBank/DDBJ whole genome shotgun (WGS) entry which is preliminary data.</text>
</comment>
<dbReference type="EMBL" id="JAKNHQ010000006">
    <property type="protein sequence ID" value="MCG4610473.1"/>
    <property type="molecule type" value="Genomic_DNA"/>
</dbReference>
<dbReference type="SUPFAM" id="SSF49785">
    <property type="entry name" value="Galactose-binding domain-like"/>
    <property type="match status" value="3"/>
</dbReference>
<gene>
    <name evidence="8" type="ORF">L0P57_05945</name>
</gene>
<dbReference type="EC" id="3.2.1.-" evidence="8"/>
<dbReference type="InterPro" id="IPR008979">
    <property type="entry name" value="Galactose-bd-like_sf"/>
</dbReference>
<dbReference type="InterPro" id="IPR041371">
    <property type="entry name" value="GH92_N"/>
</dbReference>
<evidence type="ECO:0000256" key="3">
    <source>
        <dbReference type="SAM" id="Coils"/>
    </source>
</evidence>
<dbReference type="Pfam" id="PF07554">
    <property type="entry name" value="FIVAR"/>
    <property type="match status" value="3"/>
</dbReference>
<dbReference type="Gene3D" id="3.30.2080.10">
    <property type="entry name" value="GH92 mannosidase domain"/>
    <property type="match status" value="1"/>
</dbReference>